<evidence type="ECO:0000313" key="3">
    <source>
        <dbReference type="Proteomes" id="UP000235392"/>
    </source>
</evidence>
<name>A0A2N5V6Z8_9BASI</name>
<sequence length="50" mass="5625">MSLWILPKIDHALHVWASSTELVEYEDWARGDRGNTGNQKLESIQGGTVD</sequence>
<protein>
    <submittedName>
        <fullName evidence="2">Uncharacterized protein</fullName>
    </submittedName>
</protein>
<accession>A0A2N5V6Z8</accession>
<dbReference type="EMBL" id="PGCI01000045">
    <property type="protein sequence ID" value="PLW45783.1"/>
    <property type="molecule type" value="Genomic_DNA"/>
</dbReference>
<comment type="caution">
    <text evidence="2">The sequence shown here is derived from an EMBL/GenBank/DDBJ whole genome shotgun (WGS) entry which is preliminary data.</text>
</comment>
<proteinExistence type="predicted"/>
<evidence type="ECO:0000256" key="1">
    <source>
        <dbReference type="SAM" id="MobiDB-lite"/>
    </source>
</evidence>
<organism evidence="2 3">
    <name type="scientific">Puccinia coronata f. sp. avenae</name>
    <dbReference type="NCBI Taxonomy" id="200324"/>
    <lineage>
        <taxon>Eukaryota</taxon>
        <taxon>Fungi</taxon>
        <taxon>Dikarya</taxon>
        <taxon>Basidiomycota</taxon>
        <taxon>Pucciniomycotina</taxon>
        <taxon>Pucciniomycetes</taxon>
        <taxon>Pucciniales</taxon>
        <taxon>Pucciniaceae</taxon>
        <taxon>Puccinia</taxon>
    </lineage>
</organism>
<evidence type="ECO:0000313" key="2">
    <source>
        <dbReference type="EMBL" id="PLW45783.1"/>
    </source>
</evidence>
<gene>
    <name evidence="2" type="ORF">PCASD_04778</name>
</gene>
<reference evidence="2 3" key="1">
    <citation type="submission" date="2017-11" db="EMBL/GenBank/DDBJ databases">
        <title>De novo assembly and phasing of dikaryotic genomes from two isolates of Puccinia coronata f. sp. avenae, the causal agent of oat crown rust.</title>
        <authorList>
            <person name="Miller M.E."/>
            <person name="Zhang Y."/>
            <person name="Omidvar V."/>
            <person name="Sperschneider J."/>
            <person name="Schwessinger B."/>
            <person name="Raley C."/>
            <person name="Palmer J.M."/>
            <person name="Garnica D."/>
            <person name="Upadhyaya N."/>
            <person name="Rathjen J."/>
            <person name="Taylor J.M."/>
            <person name="Park R.F."/>
            <person name="Dodds P.N."/>
            <person name="Hirsch C.D."/>
            <person name="Kianian S.F."/>
            <person name="Figueroa M."/>
        </authorList>
    </citation>
    <scope>NUCLEOTIDE SEQUENCE [LARGE SCALE GENOMIC DNA]</scope>
    <source>
        <strain evidence="2">12SD80</strain>
    </source>
</reference>
<dbReference type="Proteomes" id="UP000235392">
    <property type="component" value="Unassembled WGS sequence"/>
</dbReference>
<feature type="compositionally biased region" description="Polar residues" evidence="1">
    <location>
        <begin position="35"/>
        <end position="50"/>
    </location>
</feature>
<dbReference type="AlphaFoldDB" id="A0A2N5V6Z8"/>
<feature type="region of interest" description="Disordered" evidence="1">
    <location>
        <begin position="31"/>
        <end position="50"/>
    </location>
</feature>